<proteinExistence type="predicted"/>
<sequence>MSESSTWWWRLEGPDGSEVQPEQRQEFPTRSDAESYVGEAYVELADAGVAAVTLFEDDRLVYGPMSLSAEA</sequence>
<evidence type="ECO:0000313" key="2">
    <source>
        <dbReference type="EMBL" id="GGF31126.1"/>
    </source>
</evidence>
<accession>A0A917B899</accession>
<organism evidence="2 3">
    <name type="scientific">Marmoricola endophyticus</name>
    <dbReference type="NCBI Taxonomy" id="2040280"/>
    <lineage>
        <taxon>Bacteria</taxon>
        <taxon>Bacillati</taxon>
        <taxon>Actinomycetota</taxon>
        <taxon>Actinomycetes</taxon>
        <taxon>Propionibacteriales</taxon>
        <taxon>Nocardioidaceae</taxon>
        <taxon>Marmoricola</taxon>
    </lineage>
</organism>
<comment type="caution">
    <text evidence="2">The sequence shown here is derived from an EMBL/GenBank/DDBJ whole genome shotgun (WGS) entry which is preliminary data.</text>
</comment>
<feature type="compositionally biased region" description="Basic and acidic residues" evidence="1">
    <location>
        <begin position="21"/>
        <end position="32"/>
    </location>
</feature>
<protein>
    <recommendedName>
        <fullName evidence="4">DUF2188 domain-containing protein</fullName>
    </recommendedName>
</protein>
<dbReference type="EMBL" id="BMKQ01000001">
    <property type="protein sequence ID" value="GGF31126.1"/>
    <property type="molecule type" value="Genomic_DNA"/>
</dbReference>
<keyword evidence="3" id="KW-1185">Reference proteome</keyword>
<evidence type="ECO:0008006" key="4">
    <source>
        <dbReference type="Google" id="ProtNLM"/>
    </source>
</evidence>
<evidence type="ECO:0000313" key="3">
    <source>
        <dbReference type="Proteomes" id="UP000649179"/>
    </source>
</evidence>
<dbReference type="RefSeq" id="WP_188777184.1">
    <property type="nucleotide sequence ID" value="NZ_BMKQ01000001.1"/>
</dbReference>
<name>A0A917B899_9ACTN</name>
<reference evidence="2" key="2">
    <citation type="submission" date="2020-09" db="EMBL/GenBank/DDBJ databases">
        <authorList>
            <person name="Sun Q."/>
            <person name="Zhou Y."/>
        </authorList>
    </citation>
    <scope>NUCLEOTIDE SEQUENCE</scope>
    <source>
        <strain evidence="2">CGMCC 1.16067</strain>
    </source>
</reference>
<dbReference type="AlphaFoldDB" id="A0A917B899"/>
<dbReference type="Proteomes" id="UP000649179">
    <property type="component" value="Unassembled WGS sequence"/>
</dbReference>
<gene>
    <name evidence="2" type="ORF">GCM10011519_00680</name>
</gene>
<evidence type="ECO:0000256" key="1">
    <source>
        <dbReference type="SAM" id="MobiDB-lite"/>
    </source>
</evidence>
<reference evidence="2" key="1">
    <citation type="journal article" date="2014" name="Int. J. Syst. Evol. Microbiol.">
        <title>Complete genome sequence of Corynebacterium casei LMG S-19264T (=DSM 44701T), isolated from a smear-ripened cheese.</title>
        <authorList>
            <consortium name="US DOE Joint Genome Institute (JGI-PGF)"/>
            <person name="Walter F."/>
            <person name="Albersmeier A."/>
            <person name="Kalinowski J."/>
            <person name="Ruckert C."/>
        </authorList>
    </citation>
    <scope>NUCLEOTIDE SEQUENCE</scope>
    <source>
        <strain evidence="2">CGMCC 1.16067</strain>
    </source>
</reference>
<feature type="region of interest" description="Disordered" evidence="1">
    <location>
        <begin position="1"/>
        <end position="32"/>
    </location>
</feature>